<name>A0A508A2F6_9GAMM</name>
<dbReference type="InterPro" id="IPR047657">
    <property type="entry name" value="PmbA"/>
</dbReference>
<dbReference type="PANTHER" id="PTHR43421:SF1">
    <property type="entry name" value="METALLOPROTEASE PMBA"/>
    <property type="match status" value="1"/>
</dbReference>
<evidence type="ECO:0000313" key="7">
    <source>
        <dbReference type="Proteomes" id="UP000318212"/>
    </source>
</evidence>
<dbReference type="InterPro" id="IPR002510">
    <property type="entry name" value="Metalloprtase-TldD/E_N"/>
</dbReference>
<dbReference type="NCBIfam" id="NF008268">
    <property type="entry name" value="PRK11040.1"/>
    <property type="match status" value="1"/>
</dbReference>
<feature type="domain" description="Metalloprotease TldD/E C-terminal" evidence="4">
    <location>
        <begin position="253"/>
        <end position="461"/>
    </location>
</feature>
<feature type="domain" description="Metalloprotease TldD/E central" evidence="5">
    <location>
        <begin position="145"/>
        <end position="246"/>
    </location>
</feature>
<comment type="similarity">
    <text evidence="1">Belongs to the peptidase U62 family.</text>
</comment>
<reference evidence="6 7" key="1">
    <citation type="submission" date="2019-06" db="EMBL/GenBank/DDBJ databases">
        <title>Lysobacter alkalisoli sp. nov. isolated from saline soil.</title>
        <authorList>
            <person name="Sun J.-Q."/>
            <person name="Xu L."/>
        </authorList>
    </citation>
    <scope>NUCLEOTIDE SEQUENCE [LARGE SCALE GENOMIC DNA]</scope>
    <source>
        <strain evidence="6 7">JCM 31130</strain>
    </source>
</reference>
<gene>
    <name evidence="6" type="primary">pmbA</name>
    <name evidence="6" type="ORF">FKV25_10295</name>
</gene>
<sequence>MKDTALSETHPNPVHPGDDSQARLDRLAALSQRLLEQCRAAGASQAEVSCNEDTGLSVSVRMGEVETVEASHDRGIAVTVYFGQRKGSASTADLADASLAATVEQACAIARHTEDDAAAGLADAELMATDIREFDSWHPWALEHEPERAIELALAAEQAGRDFDPRIENSDGASLGTGTSIGVYANSHGFIGRDRSSQHSLGCAFIAGRGEAMQRDGWYSIGLSADDIEAPAAIGRRGAERTVARLSPRKLATGQYPVLFSAEMSRSLIGHLLGAVSGGALYRRASFLVDSMGTRLFPEWFGIRELPFQQRGLRSTSYDAEGVATRESDLVADGVLQRYILGCYSARRLGLVSTANAGGVHNLQVRANAGGFDEMVRGMGRGLLVTELMGQGVNSITGDYSRGAAGFWVEDGEIRHPVDGITVAGNLKAMFQAIEAVGNDVDPRSHVRTGSILVGAMTVAGEG</sequence>
<feature type="region of interest" description="Disordered" evidence="2">
    <location>
        <begin position="1"/>
        <end position="20"/>
    </location>
</feature>
<dbReference type="GO" id="GO:0005829">
    <property type="term" value="C:cytosol"/>
    <property type="evidence" value="ECO:0007669"/>
    <property type="project" value="TreeGrafter"/>
</dbReference>
<dbReference type="InterPro" id="IPR045570">
    <property type="entry name" value="Metalloprtase-TldD/E_cen_dom"/>
</dbReference>
<dbReference type="GO" id="GO:0008237">
    <property type="term" value="F:metallopeptidase activity"/>
    <property type="evidence" value="ECO:0007669"/>
    <property type="project" value="UniProtKB-KW"/>
</dbReference>
<keyword evidence="7" id="KW-1185">Reference proteome</keyword>
<evidence type="ECO:0000313" key="6">
    <source>
        <dbReference type="EMBL" id="TQD43487.1"/>
    </source>
</evidence>
<dbReference type="PANTHER" id="PTHR43421">
    <property type="entry name" value="METALLOPROTEASE PMBA"/>
    <property type="match status" value="1"/>
</dbReference>
<keyword evidence="6" id="KW-0378">Hydrolase</keyword>
<dbReference type="EMBL" id="VICE01000096">
    <property type="protein sequence ID" value="TQD43487.1"/>
    <property type="molecule type" value="Genomic_DNA"/>
</dbReference>
<comment type="caution">
    <text evidence="6">The sequence shown here is derived from an EMBL/GenBank/DDBJ whole genome shotgun (WGS) entry which is preliminary data.</text>
</comment>
<dbReference type="InterPro" id="IPR045569">
    <property type="entry name" value="Metalloprtase-TldD/E_C"/>
</dbReference>
<dbReference type="OrthoDB" id="9803618at2"/>
<feature type="domain" description="Metalloprotease TldD/E N-terminal" evidence="3">
    <location>
        <begin position="46"/>
        <end position="110"/>
    </location>
</feature>
<accession>A0A508A2F6</accession>
<dbReference type="InterPro" id="IPR035068">
    <property type="entry name" value="TldD/PmbA_N"/>
</dbReference>
<dbReference type="Proteomes" id="UP000318212">
    <property type="component" value="Unassembled WGS sequence"/>
</dbReference>
<dbReference type="InterPro" id="IPR036059">
    <property type="entry name" value="TldD/PmbA_sf"/>
</dbReference>
<evidence type="ECO:0000259" key="4">
    <source>
        <dbReference type="Pfam" id="PF19289"/>
    </source>
</evidence>
<keyword evidence="6" id="KW-0482">Metalloprotease</keyword>
<organism evidence="6 7">
    <name type="scientific">Marilutibacter aestuarii</name>
    <dbReference type="NCBI Taxonomy" id="1706195"/>
    <lineage>
        <taxon>Bacteria</taxon>
        <taxon>Pseudomonadati</taxon>
        <taxon>Pseudomonadota</taxon>
        <taxon>Gammaproteobacteria</taxon>
        <taxon>Lysobacterales</taxon>
        <taxon>Lysobacteraceae</taxon>
        <taxon>Marilutibacter</taxon>
    </lineage>
</organism>
<evidence type="ECO:0000256" key="2">
    <source>
        <dbReference type="SAM" id="MobiDB-lite"/>
    </source>
</evidence>
<dbReference type="Pfam" id="PF19289">
    <property type="entry name" value="PmbA_TldD_3rd"/>
    <property type="match status" value="1"/>
</dbReference>
<dbReference type="AlphaFoldDB" id="A0A508A2F6"/>
<dbReference type="SUPFAM" id="SSF111283">
    <property type="entry name" value="Putative modulator of DNA gyrase, PmbA/TldD"/>
    <property type="match status" value="1"/>
</dbReference>
<proteinExistence type="inferred from homology"/>
<evidence type="ECO:0000256" key="1">
    <source>
        <dbReference type="ARBA" id="ARBA00005836"/>
    </source>
</evidence>
<dbReference type="Pfam" id="PF19290">
    <property type="entry name" value="PmbA_TldD_2nd"/>
    <property type="match status" value="1"/>
</dbReference>
<evidence type="ECO:0000259" key="3">
    <source>
        <dbReference type="Pfam" id="PF01523"/>
    </source>
</evidence>
<feature type="compositionally biased region" description="Polar residues" evidence="2">
    <location>
        <begin position="1"/>
        <end position="10"/>
    </location>
</feature>
<dbReference type="Gene3D" id="3.30.2290.10">
    <property type="entry name" value="PmbA/TldD superfamily"/>
    <property type="match status" value="1"/>
</dbReference>
<dbReference type="Pfam" id="PF01523">
    <property type="entry name" value="PmbA_TldD_1st"/>
    <property type="match status" value="1"/>
</dbReference>
<dbReference type="GO" id="GO:0006508">
    <property type="term" value="P:proteolysis"/>
    <property type="evidence" value="ECO:0007669"/>
    <property type="project" value="UniProtKB-KW"/>
</dbReference>
<evidence type="ECO:0000259" key="5">
    <source>
        <dbReference type="Pfam" id="PF19290"/>
    </source>
</evidence>
<keyword evidence="6" id="KW-0645">Protease</keyword>
<protein>
    <submittedName>
        <fullName evidence="6">Metalloprotease PmbA</fullName>
    </submittedName>
</protein>